<dbReference type="STRING" id="62101.AB835_06935"/>
<reference evidence="7 8" key="1">
    <citation type="journal article" date="2016" name="Appl. Environ. Microbiol.">
        <title>Lack of Overt Genome Reduction in the Bryostatin-Producing Bryozoan Symbiont "Candidatus Endobugula sertula".</title>
        <authorList>
            <person name="Miller I.J."/>
            <person name="Vanee N."/>
            <person name="Fong S.S."/>
            <person name="Lim-Fong G.E."/>
            <person name="Kwan J.C."/>
        </authorList>
    </citation>
    <scope>NUCLEOTIDE SEQUENCE [LARGE SCALE GENOMIC DNA]</scope>
    <source>
        <strain evidence="7">AB1-4</strain>
    </source>
</reference>
<dbReference type="PANTHER" id="PTHR42978:SF7">
    <property type="entry name" value="METALLO-HYDROLASE RV2300C-RELATED"/>
    <property type="match status" value="1"/>
</dbReference>
<sequence length="261" mass="29504">MTWELYAFRYGEQPNLSTSQTVTHIKRLPKSSPPQPFCYFFWLARTKKTTILIDCGFTSKQAAARGRTLLVNPEDLLGEIDIHPDEVDDLILTHLHYDHAGNIDTFPKARIHVHIDEWMWATSPEMTVNKHARFYDPDIISKLIYRLYAGKLQFINDDHTFISGLWVKRLGGHCPGQMVVKIPTGDSYTVLASDAAHLSVNIEQQNPFPIMHDMSQMEKGLAYLSSLARTGIRIVPGHDPNIYKIGTPVGISGNVIALHEI</sequence>
<dbReference type="CDD" id="cd07729">
    <property type="entry name" value="AHL_lactonase_MBL-fold"/>
    <property type="match status" value="1"/>
</dbReference>
<dbReference type="SUPFAM" id="SSF56281">
    <property type="entry name" value="Metallo-hydrolase/oxidoreductase"/>
    <property type="match status" value="1"/>
</dbReference>
<accession>A0A1D2QQH3</accession>
<evidence type="ECO:0000259" key="6">
    <source>
        <dbReference type="SMART" id="SM00849"/>
    </source>
</evidence>
<evidence type="ECO:0000313" key="7">
    <source>
        <dbReference type="EMBL" id="ODS23790.1"/>
    </source>
</evidence>
<dbReference type="InterPro" id="IPR036866">
    <property type="entry name" value="RibonucZ/Hydroxyglut_hydro"/>
</dbReference>
<proteinExistence type="inferred from homology"/>
<evidence type="ECO:0000256" key="1">
    <source>
        <dbReference type="ARBA" id="ARBA00001947"/>
    </source>
</evidence>
<dbReference type="InterPro" id="IPR051013">
    <property type="entry name" value="MBL_superfamily_lactonases"/>
</dbReference>
<dbReference type="AlphaFoldDB" id="A0A1D2QQH3"/>
<dbReference type="SMART" id="SM00849">
    <property type="entry name" value="Lactamase_B"/>
    <property type="match status" value="1"/>
</dbReference>
<evidence type="ECO:0000256" key="5">
    <source>
        <dbReference type="ARBA" id="ARBA00022833"/>
    </source>
</evidence>
<dbReference type="InterPro" id="IPR001279">
    <property type="entry name" value="Metallo-B-lactamas"/>
</dbReference>
<dbReference type="Pfam" id="PF00753">
    <property type="entry name" value="Lactamase_B"/>
    <property type="match status" value="1"/>
</dbReference>
<gene>
    <name evidence="7" type="ORF">AB835_06935</name>
</gene>
<dbReference type="Proteomes" id="UP000242502">
    <property type="component" value="Unassembled WGS sequence"/>
</dbReference>
<evidence type="ECO:0000256" key="4">
    <source>
        <dbReference type="ARBA" id="ARBA00022801"/>
    </source>
</evidence>
<evidence type="ECO:0000313" key="8">
    <source>
        <dbReference type="Proteomes" id="UP000242502"/>
    </source>
</evidence>
<keyword evidence="5" id="KW-0862">Zinc</keyword>
<dbReference type="PANTHER" id="PTHR42978">
    <property type="entry name" value="QUORUM-QUENCHING LACTONASE YTNP-RELATED-RELATED"/>
    <property type="match status" value="1"/>
</dbReference>
<organism evidence="7 8">
    <name type="scientific">Candidatus Endobugula sertula</name>
    <name type="common">Bugula neritina bacterial symbiont</name>
    <dbReference type="NCBI Taxonomy" id="62101"/>
    <lineage>
        <taxon>Bacteria</taxon>
        <taxon>Pseudomonadati</taxon>
        <taxon>Pseudomonadota</taxon>
        <taxon>Gammaproteobacteria</taxon>
        <taxon>Cellvibrionales</taxon>
        <taxon>Cellvibrionaceae</taxon>
        <taxon>Candidatus Endobugula</taxon>
    </lineage>
</organism>
<keyword evidence="3" id="KW-0479">Metal-binding</keyword>
<comment type="cofactor">
    <cofactor evidence="1">
        <name>Zn(2+)</name>
        <dbReference type="ChEBI" id="CHEBI:29105"/>
    </cofactor>
</comment>
<keyword evidence="4" id="KW-0378">Hydrolase</keyword>
<evidence type="ECO:0000256" key="3">
    <source>
        <dbReference type="ARBA" id="ARBA00022723"/>
    </source>
</evidence>
<dbReference type="GO" id="GO:0016787">
    <property type="term" value="F:hydrolase activity"/>
    <property type="evidence" value="ECO:0007669"/>
    <property type="project" value="UniProtKB-KW"/>
</dbReference>
<comment type="caution">
    <text evidence="7">The sequence shown here is derived from an EMBL/GenBank/DDBJ whole genome shotgun (WGS) entry which is preliminary data.</text>
</comment>
<evidence type="ECO:0000256" key="2">
    <source>
        <dbReference type="ARBA" id="ARBA00007749"/>
    </source>
</evidence>
<protein>
    <recommendedName>
        <fullName evidence="6">Metallo-beta-lactamase domain-containing protein</fullName>
    </recommendedName>
</protein>
<dbReference type="Gene3D" id="3.60.15.10">
    <property type="entry name" value="Ribonuclease Z/Hydroxyacylglutathione hydrolase-like"/>
    <property type="match status" value="1"/>
</dbReference>
<dbReference type="EMBL" id="MDLC01000020">
    <property type="protein sequence ID" value="ODS23790.1"/>
    <property type="molecule type" value="Genomic_DNA"/>
</dbReference>
<dbReference type="GO" id="GO:0046872">
    <property type="term" value="F:metal ion binding"/>
    <property type="evidence" value="ECO:0007669"/>
    <property type="project" value="UniProtKB-KW"/>
</dbReference>
<name>A0A1D2QQH3_9GAMM</name>
<comment type="similarity">
    <text evidence="2">Belongs to the metallo-beta-lactamase superfamily.</text>
</comment>
<feature type="domain" description="Metallo-beta-lactamase" evidence="6">
    <location>
        <begin position="38"/>
        <end position="238"/>
    </location>
</feature>